<dbReference type="Pfam" id="PF19200">
    <property type="entry name" value="MupG_N"/>
    <property type="match status" value="1"/>
</dbReference>
<dbReference type="SUPFAM" id="SSF50891">
    <property type="entry name" value="Cyclophilin-like"/>
    <property type="match status" value="1"/>
</dbReference>
<comment type="caution">
    <text evidence="3">The sequence shown here is derived from an EMBL/GenBank/DDBJ whole genome shotgun (WGS) entry which is preliminary data.</text>
</comment>
<evidence type="ECO:0008006" key="5">
    <source>
        <dbReference type="Google" id="ProtNLM"/>
    </source>
</evidence>
<proteinExistence type="predicted"/>
<gene>
    <name evidence="3" type="ORF">KR50_01860</name>
</gene>
<dbReference type="Gene3D" id="3.20.20.70">
    <property type="entry name" value="Aldolase class I"/>
    <property type="match status" value="1"/>
</dbReference>
<dbReference type="PANTHER" id="PTHR38435:SF2">
    <property type="entry name" value="DUF871 DOMAIN-CONTAINING PROTEIN"/>
    <property type="match status" value="1"/>
</dbReference>
<dbReference type="AlphaFoldDB" id="A0A0C2VVB6"/>
<sequence length="369" mass="41528">MIGASVFLGQQTEREQQTYLDLIQKAGGKTIFTSLHIPEDDAALYKNALKTLADQVQERGMRLYVDMSGHSMEALGLTWKEAGVLKDWGVEGIRVDYGIDSQTIAAISNVMTVALNASTITQIWMDELTALGLNKEQSEVWHNYYPRPETGLCSTWFDQQNQWFKQNGFKTAAFIPGDKRLRGPLHKGLPTLEKHRRMSSFAAYLSLKHQHPVDEILIGDPEISTQTFEQLTAYQQGVIRLRYKPYTNDVLSQRLLALEHRNRFDPARDVIRSEGARPFFQIQNDRIKADQPNERTIGAITIDNEHYGRYQGELQIARTSLPSHEGVNTAGQIIAKDIPLIPFIGPGQEFKLIPVGDNPGNGESSFSSI</sequence>
<dbReference type="Pfam" id="PF05913">
    <property type="entry name" value="MupG_C"/>
    <property type="match status" value="1"/>
</dbReference>
<dbReference type="InterPro" id="IPR043797">
    <property type="entry name" value="MupG_N"/>
</dbReference>
<dbReference type="RefSeq" id="WP_052476634.1">
    <property type="nucleotide sequence ID" value="NZ_JXRR01000001.1"/>
</dbReference>
<evidence type="ECO:0000259" key="1">
    <source>
        <dbReference type="Pfam" id="PF05913"/>
    </source>
</evidence>
<evidence type="ECO:0000259" key="2">
    <source>
        <dbReference type="Pfam" id="PF19200"/>
    </source>
</evidence>
<dbReference type="PANTHER" id="PTHR38435">
    <property type="match status" value="1"/>
</dbReference>
<keyword evidence="4" id="KW-1185">Reference proteome</keyword>
<dbReference type="InterPro" id="IPR008589">
    <property type="entry name" value="MupG"/>
</dbReference>
<dbReference type="InterPro" id="IPR013785">
    <property type="entry name" value="Aldolase_TIM"/>
</dbReference>
<dbReference type="InterPro" id="IPR029000">
    <property type="entry name" value="Cyclophilin-like_dom_sf"/>
</dbReference>
<dbReference type="Gene3D" id="2.40.100.10">
    <property type="entry name" value="Cyclophilin-like"/>
    <property type="match status" value="1"/>
</dbReference>
<name>A0A0C2VVB6_9BACL</name>
<dbReference type="Proteomes" id="UP000031972">
    <property type="component" value="Unassembled WGS sequence"/>
</dbReference>
<dbReference type="SUPFAM" id="SSF51445">
    <property type="entry name" value="(Trans)glycosidases"/>
    <property type="match status" value="1"/>
</dbReference>
<accession>A0A0C2VVB6</accession>
<dbReference type="PATRIC" id="fig|220754.4.peg.189"/>
<feature type="domain" description="6-phospho-N-acetylmuramidase C-terminal" evidence="1">
    <location>
        <begin position="244"/>
        <end position="352"/>
    </location>
</feature>
<protein>
    <recommendedName>
        <fullName evidence="5">Outer surface protein</fullName>
    </recommendedName>
</protein>
<reference evidence="3 4" key="1">
    <citation type="submission" date="2015-01" db="EMBL/GenBank/DDBJ databases">
        <title>Jeotgalibacillus campisalis genome sequencing.</title>
        <authorList>
            <person name="Goh K.M."/>
            <person name="Chan K.-G."/>
            <person name="Yaakop A.S."/>
            <person name="Ee R."/>
            <person name="Gan H.M."/>
            <person name="Chan C.S."/>
        </authorList>
    </citation>
    <scope>NUCLEOTIDE SEQUENCE [LARGE SCALE GENOMIC DNA]</scope>
    <source>
        <strain evidence="3 4">SF-57</strain>
    </source>
</reference>
<organism evidence="3 4">
    <name type="scientific">Jeotgalibacillus campisalis</name>
    <dbReference type="NCBI Taxonomy" id="220754"/>
    <lineage>
        <taxon>Bacteria</taxon>
        <taxon>Bacillati</taxon>
        <taxon>Bacillota</taxon>
        <taxon>Bacilli</taxon>
        <taxon>Bacillales</taxon>
        <taxon>Caryophanaceae</taxon>
        <taxon>Jeotgalibacillus</taxon>
    </lineage>
</organism>
<dbReference type="EMBL" id="JXRR01000001">
    <property type="protein sequence ID" value="KIL52857.1"/>
    <property type="molecule type" value="Genomic_DNA"/>
</dbReference>
<feature type="domain" description="6-phospho-N-acetylmuramidase N-terminal" evidence="2">
    <location>
        <begin position="2"/>
        <end position="232"/>
    </location>
</feature>
<dbReference type="OrthoDB" id="5809921at2"/>
<dbReference type="InterPro" id="IPR017853">
    <property type="entry name" value="GH"/>
</dbReference>
<evidence type="ECO:0000313" key="3">
    <source>
        <dbReference type="EMBL" id="KIL52857.1"/>
    </source>
</evidence>
<evidence type="ECO:0000313" key="4">
    <source>
        <dbReference type="Proteomes" id="UP000031972"/>
    </source>
</evidence>
<dbReference type="InterPro" id="IPR043894">
    <property type="entry name" value="MupG_C"/>
</dbReference>